<dbReference type="InterPro" id="IPR036390">
    <property type="entry name" value="WH_DNA-bd_sf"/>
</dbReference>
<keyword evidence="2 8" id="KW-0808">Transferase</keyword>
<dbReference type="GO" id="GO:0030739">
    <property type="term" value="F:O-demethylpuromycin O-methyltransferase activity"/>
    <property type="evidence" value="ECO:0007669"/>
    <property type="project" value="UniProtKB-EC"/>
</dbReference>
<feature type="region of interest" description="Disordered" evidence="5">
    <location>
        <begin position="1"/>
        <end position="25"/>
    </location>
</feature>
<dbReference type="GO" id="GO:0032259">
    <property type="term" value="P:methylation"/>
    <property type="evidence" value="ECO:0007669"/>
    <property type="project" value="UniProtKB-KW"/>
</dbReference>
<feature type="active site" description="Proton acceptor" evidence="4">
    <location>
        <position position="303"/>
    </location>
</feature>
<dbReference type="Pfam" id="PF08100">
    <property type="entry name" value="Dimerisation"/>
    <property type="match status" value="1"/>
</dbReference>
<evidence type="ECO:0000256" key="1">
    <source>
        <dbReference type="ARBA" id="ARBA00022603"/>
    </source>
</evidence>
<dbReference type="GO" id="GO:0046983">
    <property type="term" value="F:protein dimerization activity"/>
    <property type="evidence" value="ECO:0007669"/>
    <property type="project" value="InterPro"/>
</dbReference>
<comment type="caution">
    <text evidence="8">The sequence shown here is derived from an EMBL/GenBank/DDBJ whole genome shotgun (WGS) entry which is preliminary data.</text>
</comment>
<dbReference type="SUPFAM" id="SSF53335">
    <property type="entry name" value="S-adenosyl-L-methionine-dependent methyltransferases"/>
    <property type="match status" value="1"/>
</dbReference>
<dbReference type="InterPro" id="IPR036388">
    <property type="entry name" value="WH-like_DNA-bd_sf"/>
</dbReference>
<accession>Q09E90</accession>
<dbReference type="GO" id="GO:0008171">
    <property type="term" value="F:O-methyltransferase activity"/>
    <property type="evidence" value="ECO:0007669"/>
    <property type="project" value="InterPro"/>
</dbReference>
<dbReference type="SUPFAM" id="SSF46785">
    <property type="entry name" value="Winged helix' DNA-binding domain"/>
    <property type="match status" value="1"/>
</dbReference>
<evidence type="ECO:0000313" key="9">
    <source>
        <dbReference type="Proteomes" id="UP000032702"/>
    </source>
</evidence>
<feature type="compositionally biased region" description="Basic residues" evidence="5">
    <location>
        <begin position="1"/>
        <end position="11"/>
    </location>
</feature>
<evidence type="ECO:0000256" key="5">
    <source>
        <dbReference type="SAM" id="MobiDB-lite"/>
    </source>
</evidence>
<sequence>MKTRSSGRLLRHIVGGPSPPRSRRVQVEPCQRSIRVLEFLSTENRAPTMSHVTNAPPAQNIPPAQQMFELVASYWKTQLVAAVARLGLADHLGSGTRSSDELAREAKASPDGVYRLLRGGVAIGLFEEKPPRTFTLTPLGACLRTSVPGSMADWAITQADRVHWLPWGQLHEAVRTGQPMTRQTLGADGWEYLSQHPEEAAYFARAMGDLSTFVASDVARVHDFSRYARVADVGGSEGALLTVVLRAFPHCRGILFDLPHVIEGARKRLKAEGLADRTQVVGGNFFEPVLPEADAYLLKNVLHDWDDASCTLLLSQIHRAAPTGGRLLVVESVIPDDGRASATALMDLNMLVMAGGRERTASAYKALLASASWELERITPAGSMVSVIEARRR</sequence>
<dbReference type="CDD" id="cd02440">
    <property type="entry name" value="AdoMet_MTases"/>
    <property type="match status" value="1"/>
</dbReference>
<dbReference type="Gene3D" id="3.40.50.150">
    <property type="entry name" value="Vaccinia Virus protein VP39"/>
    <property type="match status" value="1"/>
</dbReference>
<dbReference type="InterPro" id="IPR029063">
    <property type="entry name" value="SAM-dependent_MTases_sf"/>
</dbReference>
<organism evidence="8 9">
    <name type="scientific">Stigmatella aurantiaca (strain DW4/3-1)</name>
    <dbReference type="NCBI Taxonomy" id="378806"/>
    <lineage>
        <taxon>Bacteria</taxon>
        <taxon>Pseudomonadati</taxon>
        <taxon>Myxococcota</taxon>
        <taxon>Myxococcia</taxon>
        <taxon>Myxococcales</taxon>
        <taxon>Cystobacterineae</taxon>
        <taxon>Archangiaceae</taxon>
        <taxon>Stigmatella</taxon>
    </lineage>
</organism>
<dbReference type="PROSITE" id="PS51683">
    <property type="entry name" value="SAM_OMT_II"/>
    <property type="match status" value="1"/>
</dbReference>
<dbReference type="AlphaFoldDB" id="Q09E90"/>
<dbReference type="InterPro" id="IPR001077">
    <property type="entry name" value="COMT_C"/>
</dbReference>
<reference evidence="8 9" key="1">
    <citation type="submission" date="2006-04" db="EMBL/GenBank/DDBJ databases">
        <authorList>
            <person name="Nierman W.C."/>
        </authorList>
    </citation>
    <scope>NUCLEOTIDE SEQUENCE [LARGE SCALE GENOMIC DNA]</scope>
    <source>
        <strain evidence="8 9">DW4/3-1</strain>
    </source>
</reference>
<evidence type="ECO:0000259" key="6">
    <source>
        <dbReference type="Pfam" id="PF00891"/>
    </source>
</evidence>
<dbReference type="PATRIC" id="fig|378806.16.peg.9490"/>
<evidence type="ECO:0000313" key="8">
    <source>
        <dbReference type="EMBL" id="EAU70033.1"/>
    </source>
</evidence>
<gene>
    <name evidence="8" type="ORF">STIAU_8352</name>
</gene>
<protein>
    <submittedName>
        <fullName evidence="8">O-demethylpuromycin-O-methyltransferase</fullName>
        <ecNumber evidence="8">2.1.1.38</ecNumber>
    </submittedName>
</protein>
<evidence type="ECO:0000259" key="7">
    <source>
        <dbReference type="Pfam" id="PF08100"/>
    </source>
</evidence>
<dbReference type="EC" id="2.1.1.38" evidence="8"/>
<dbReference type="InterPro" id="IPR016461">
    <property type="entry name" value="COMT-like"/>
</dbReference>
<name>Q09E90_STIAD</name>
<proteinExistence type="predicted"/>
<keyword evidence="3" id="KW-0949">S-adenosyl-L-methionine</keyword>
<dbReference type="PANTHER" id="PTHR43712:SF2">
    <property type="entry name" value="O-METHYLTRANSFERASE CICE"/>
    <property type="match status" value="1"/>
</dbReference>
<dbReference type="Pfam" id="PF00891">
    <property type="entry name" value="Methyltransf_2"/>
    <property type="match status" value="1"/>
</dbReference>
<dbReference type="PANTHER" id="PTHR43712">
    <property type="entry name" value="PUTATIVE (AFU_ORTHOLOGUE AFUA_4G14580)-RELATED"/>
    <property type="match status" value="1"/>
</dbReference>
<dbReference type="InterPro" id="IPR012967">
    <property type="entry name" value="COMT_dimerisation"/>
</dbReference>
<dbReference type="EMBL" id="AAMD01000001">
    <property type="protein sequence ID" value="EAU70033.1"/>
    <property type="molecule type" value="Genomic_DNA"/>
</dbReference>
<feature type="domain" description="O-methyltransferase dimerisation" evidence="7">
    <location>
        <begin position="69"/>
        <end position="144"/>
    </location>
</feature>
<keyword evidence="1 8" id="KW-0489">Methyltransferase</keyword>
<dbReference type="Gene3D" id="1.10.10.10">
    <property type="entry name" value="Winged helix-like DNA-binding domain superfamily/Winged helix DNA-binding domain"/>
    <property type="match status" value="1"/>
</dbReference>
<evidence type="ECO:0000256" key="4">
    <source>
        <dbReference type="PIRSR" id="PIRSR005739-1"/>
    </source>
</evidence>
<evidence type="ECO:0000256" key="3">
    <source>
        <dbReference type="ARBA" id="ARBA00022691"/>
    </source>
</evidence>
<dbReference type="PIRSF" id="PIRSF005739">
    <property type="entry name" value="O-mtase"/>
    <property type="match status" value="1"/>
</dbReference>
<feature type="domain" description="O-methyltransferase C-terminal" evidence="6">
    <location>
        <begin position="167"/>
        <end position="372"/>
    </location>
</feature>
<dbReference type="Proteomes" id="UP000032702">
    <property type="component" value="Unassembled WGS sequence"/>
</dbReference>
<evidence type="ECO:0000256" key="2">
    <source>
        <dbReference type="ARBA" id="ARBA00022679"/>
    </source>
</evidence>